<feature type="domain" description="HTH cro/C1-type" evidence="2">
    <location>
        <begin position="10"/>
        <end position="63"/>
    </location>
</feature>
<dbReference type="SUPFAM" id="SSF47413">
    <property type="entry name" value="lambda repressor-like DNA-binding domains"/>
    <property type="match status" value="1"/>
</dbReference>
<evidence type="ECO:0000313" key="4">
    <source>
        <dbReference type="Proteomes" id="UP000574276"/>
    </source>
</evidence>
<dbReference type="Gene3D" id="1.10.260.40">
    <property type="entry name" value="lambda repressor-like DNA-binding domains"/>
    <property type="match status" value="1"/>
</dbReference>
<dbReference type="InterPro" id="IPR010982">
    <property type="entry name" value="Lambda_DNA-bd_dom_sf"/>
</dbReference>
<dbReference type="CDD" id="cd00093">
    <property type="entry name" value="HTH_XRE"/>
    <property type="match status" value="1"/>
</dbReference>
<dbReference type="SUPFAM" id="SSF46785">
    <property type="entry name" value="Winged helix' DNA-binding domain"/>
    <property type="match status" value="1"/>
</dbReference>
<name>A0A839K0N0_9FIRM</name>
<reference evidence="3 4" key="1">
    <citation type="submission" date="2020-07" db="EMBL/GenBank/DDBJ databases">
        <title>Characterization and genome sequencing of isolate MD1, a novel member within the family Lachnospiraceae.</title>
        <authorList>
            <person name="Rettenmaier R."/>
            <person name="Di Bello L."/>
            <person name="Zinser C."/>
            <person name="Scheitz K."/>
            <person name="Liebl W."/>
            <person name="Zverlov V."/>
        </authorList>
    </citation>
    <scope>NUCLEOTIDE SEQUENCE [LARGE SCALE GENOMIC DNA]</scope>
    <source>
        <strain evidence="3 4">MD1</strain>
    </source>
</reference>
<evidence type="ECO:0000256" key="1">
    <source>
        <dbReference type="ARBA" id="ARBA00023125"/>
    </source>
</evidence>
<evidence type="ECO:0000259" key="2">
    <source>
        <dbReference type="PROSITE" id="PS50943"/>
    </source>
</evidence>
<dbReference type="Pfam" id="PF01381">
    <property type="entry name" value="HTH_3"/>
    <property type="match status" value="1"/>
</dbReference>
<dbReference type="GO" id="GO:0003677">
    <property type="term" value="F:DNA binding"/>
    <property type="evidence" value="ECO:0007669"/>
    <property type="project" value="UniProtKB-KW"/>
</dbReference>
<dbReference type="PROSITE" id="PS50943">
    <property type="entry name" value="HTH_CROC1"/>
    <property type="match status" value="1"/>
</dbReference>
<keyword evidence="4" id="KW-1185">Reference proteome</keyword>
<sequence length="289" mass="33626">METTQFGINLTKFRKLRGLTQEELAVQIGVSAQAISKWENGSYPDGALLPKISKCLNVSLDILYGLKPPEELDDMVLVKSIIDELRKLPEEERGHRIMELCYPIICSYCAGSEEYMGFPNIVNIETVGEVKTDHVLARMRLNEELQYFWVIRIPEEGINNYIKIDSEILELFQLLAQEDYLKVIYYLASSKRNFMLTKKKFAKTLKMSERRISDIIDRLDNIGMVWKVDIETDDKQEEVYGYSHNSAFVMLMASAKAYVKYGEYRQPLYESWTHGAFRAKNMDFVYKDE</sequence>
<dbReference type="PANTHER" id="PTHR46558:SF11">
    <property type="entry name" value="HTH-TYPE TRANSCRIPTIONAL REGULATOR XRE"/>
    <property type="match status" value="1"/>
</dbReference>
<proteinExistence type="predicted"/>
<dbReference type="RefSeq" id="WP_228352938.1">
    <property type="nucleotide sequence ID" value="NZ_JACEGA010000001.1"/>
</dbReference>
<protein>
    <submittedName>
        <fullName evidence="3">Helix-turn-helix transcriptional regulator</fullName>
    </submittedName>
</protein>
<dbReference type="AlphaFoldDB" id="A0A839K0N0"/>
<keyword evidence="1" id="KW-0238">DNA-binding</keyword>
<dbReference type="InterPro" id="IPR036390">
    <property type="entry name" value="WH_DNA-bd_sf"/>
</dbReference>
<dbReference type="EMBL" id="JACEGA010000001">
    <property type="protein sequence ID" value="MBB2183264.1"/>
    <property type="molecule type" value="Genomic_DNA"/>
</dbReference>
<dbReference type="InterPro" id="IPR001387">
    <property type="entry name" value="Cro/C1-type_HTH"/>
</dbReference>
<dbReference type="SMART" id="SM00530">
    <property type="entry name" value="HTH_XRE"/>
    <property type="match status" value="1"/>
</dbReference>
<evidence type="ECO:0000313" key="3">
    <source>
        <dbReference type="EMBL" id="MBB2183264.1"/>
    </source>
</evidence>
<accession>A0A839K0N0</accession>
<gene>
    <name evidence="3" type="ORF">H0486_10270</name>
</gene>
<organism evidence="3 4">
    <name type="scientific">Variimorphobacter saccharofermentans</name>
    <dbReference type="NCBI Taxonomy" id="2755051"/>
    <lineage>
        <taxon>Bacteria</taxon>
        <taxon>Bacillati</taxon>
        <taxon>Bacillota</taxon>
        <taxon>Clostridia</taxon>
        <taxon>Lachnospirales</taxon>
        <taxon>Lachnospiraceae</taxon>
        <taxon>Variimorphobacter</taxon>
    </lineage>
</organism>
<dbReference type="PANTHER" id="PTHR46558">
    <property type="entry name" value="TRACRIPTIONAL REGULATORY PROTEIN-RELATED-RELATED"/>
    <property type="match status" value="1"/>
</dbReference>
<comment type="caution">
    <text evidence="3">The sequence shown here is derived from an EMBL/GenBank/DDBJ whole genome shotgun (WGS) entry which is preliminary data.</text>
</comment>
<dbReference type="Proteomes" id="UP000574276">
    <property type="component" value="Unassembled WGS sequence"/>
</dbReference>